<dbReference type="Pfam" id="PF23807">
    <property type="entry name" value="RHH_10"/>
    <property type="match status" value="1"/>
</dbReference>
<proteinExistence type="predicted"/>
<dbReference type="InterPro" id="IPR010985">
    <property type="entry name" value="Ribbon_hlx_hlx"/>
</dbReference>
<keyword evidence="3" id="KW-1185">Reference proteome</keyword>
<evidence type="ECO:0000313" key="3">
    <source>
        <dbReference type="Proteomes" id="UP000584642"/>
    </source>
</evidence>
<organism evidence="2 3">
    <name type="scientific">Azospirillum oleiclasticum</name>
    <dbReference type="NCBI Taxonomy" id="2735135"/>
    <lineage>
        <taxon>Bacteria</taxon>
        <taxon>Pseudomonadati</taxon>
        <taxon>Pseudomonadota</taxon>
        <taxon>Alphaproteobacteria</taxon>
        <taxon>Rhodospirillales</taxon>
        <taxon>Azospirillaceae</taxon>
        <taxon>Azospirillum</taxon>
    </lineage>
</organism>
<reference evidence="2 3" key="1">
    <citation type="submission" date="2020-05" db="EMBL/GenBank/DDBJ databases">
        <title>Azospirillum oleiclasticum sp. nov, a nitrogen-fixing and heavy crude oil-emulsifying bacterium isolated from the crude oil of Yumen Oilfield.</title>
        <authorList>
            <person name="Wu D."/>
            <person name="Cai M."/>
            <person name="Zhang X."/>
        </authorList>
    </citation>
    <scope>NUCLEOTIDE SEQUENCE [LARGE SCALE GENOMIC DNA]</scope>
    <source>
        <strain evidence="2 3">ROY-1-1-2</strain>
    </source>
</reference>
<name>A0ABX2TBY9_9PROT</name>
<dbReference type="InterPro" id="IPR013321">
    <property type="entry name" value="Arc_rbn_hlx_hlx"/>
</dbReference>
<dbReference type="InterPro" id="IPR056972">
    <property type="entry name" value="RHH_dom-containing"/>
</dbReference>
<dbReference type="Proteomes" id="UP000584642">
    <property type="component" value="Unassembled WGS sequence"/>
</dbReference>
<dbReference type="EMBL" id="JABFDB010000014">
    <property type="protein sequence ID" value="NYZ21866.1"/>
    <property type="molecule type" value="Genomic_DNA"/>
</dbReference>
<sequence length="75" mass="8224">MSGPIGFGARPTTPDAWVRDGKPQPRAEIHTARLTVDITPELRGRIKVAAFRKGVTMAALLRALLEDRFPEGEGR</sequence>
<protein>
    <submittedName>
        <fullName evidence="2">Chromosome partitioning protein ParB</fullName>
    </submittedName>
</protein>
<feature type="region of interest" description="Disordered" evidence="1">
    <location>
        <begin position="1"/>
        <end position="22"/>
    </location>
</feature>
<dbReference type="Gene3D" id="1.10.1220.10">
    <property type="entry name" value="Met repressor-like"/>
    <property type="match status" value="1"/>
</dbReference>
<evidence type="ECO:0000256" key="1">
    <source>
        <dbReference type="SAM" id="MobiDB-lite"/>
    </source>
</evidence>
<comment type="caution">
    <text evidence="2">The sequence shown here is derived from an EMBL/GenBank/DDBJ whole genome shotgun (WGS) entry which is preliminary data.</text>
</comment>
<gene>
    <name evidence="2" type="ORF">HND93_19300</name>
</gene>
<dbReference type="SUPFAM" id="SSF47598">
    <property type="entry name" value="Ribbon-helix-helix"/>
    <property type="match status" value="1"/>
</dbReference>
<evidence type="ECO:0000313" key="2">
    <source>
        <dbReference type="EMBL" id="NYZ21866.1"/>
    </source>
</evidence>
<accession>A0ABX2TBY9</accession>
<dbReference type="RefSeq" id="WP_180283641.1">
    <property type="nucleotide sequence ID" value="NZ_JABFDB010000014.1"/>
</dbReference>